<dbReference type="Pfam" id="PF10363">
    <property type="entry name" value="RTP1_C1"/>
    <property type="match status" value="1"/>
</dbReference>
<accession>A0ABY0HIL0</accession>
<evidence type="ECO:0000259" key="3">
    <source>
        <dbReference type="Pfam" id="PF10304"/>
    </source>
</evidence>
<reference evidence="5 6" key="1">
    <citation type="submission" date="2018-06" db="EMBL/GenBank/DDBJ databases">
        <title>Complete Genomes of Monosporascus.</title>
        <authorList>
            <person name="Robinson A.J."/>
            <person name="Natvig D.O."/>
        </authorList>
    </citation>
    <scope>NUCLEOTIDE SEQUENCE [LARGE SCALE GENOMIC DNA]</scope>
    <source>
        <strain evidence="5 6">CBS 609.92</strain>
    </source>
</reference>
<evidence type="ECO:0000259" key="4">
    <source>
        <dbReference type="Pfam" id="PF10363"/>
    </source>
</evidence>
<name>A0ABY0HIL0_9PEZI</name>
<feature type="compositionally biased region" description="Basic and acidic residues" evidence="2">
    <location>
        <begin position="692"/>
        <end position="701"/>
    </location>
</feature>
<dbReference type="PANTHER" id="PTHR20959:SF1">
    <property type="entry name" value="TRANSPORT AND GOLGI ORGANIZATION PROTEIN 6 HOMOLOG"/>
    <property type="match status" value="1"/>
</dbReference>
<evidence type="ECO:0000256" key="1">
    <source>
        <dbReference type="ARBA" id="ARBA00005724"/>
    </source>
</evidence>
<gene>
    <name evidence="5" type="ORF">DL762_002170</name>
</gene>
<comment type="caution">
    <text evidence="5">The sequence shown here is derived from an EMBL/GenBank/DDBJ whole genome shotgun (WGS) entry which is preliminary data.</text>
</comment>
<comment type="similarity">
    <text evidence="1">Belongs to the Tango6 family.</text>
</comment>
<organism evidence="5 6">
    <name type="scientific">Monosporascus cannonballus</name>
    <dbReference type="NCBI Taxonomy" id="155416"/>
    <lineage>
        <taxon>Eukaryota</taxon>
        <taxon>Fungi</taxon>
        <taxon>Dikarya</taxon>
        <taxon>Ascomycota</taxon>
        <taxon>Pezizomycotina</taxon>
        <taxon>Sordariomycetes</taxon>
        <taxon>Xylariomycetidae</taxon>
        <taxon>Xylariales</taxon>
        <taxon>Xylariales incertae sedis</taxon>
        <taxon>Monosporascus</taxon>
    </lineage>
</organism>
<evidence type="ECO:0000256" key="2">
    <source>
        <dbReference type="SAM" id="MobiDB-lite"/>
    </source>
</evidence>
<feature type="domain" description="RNA polymerase II assembly factor Rtp1 C-terminal" evidence="4">
    <location>
        <begin position="557"/>
        <end position="665"/>
    </location>
</feature>
<dbReference type="InterPro" id="IPR019451">
    <property type="entry name" value="Rtp1_C1"/>
</dbReference>
<keyword evidence="6" id="KW-1185">Reference proteome</keyword>
<feature type="region of interest" description="Disordered" evidence="2">
    <location>
        <begin position="901"/>
        <end position="923"/>
    </location>
</feature>
<feature type="region of interest" description="Disordered" evidence="2">
    <location>
        <begin position="204"/>
        <end position="224"/>
    </location>
</feature>
<evidence type="ECO:0000313" key="5">
    <source>
        <dbReference type="EMBL" id="RYO91444.1"/>
    </source>
</evidence>
<feature type="domain" description="RNA polymerase II assembly factor Rtp1 C-terminal" evidence="3">
    <location>
        <begin position="835"/>
        <end position="867"/>
    </location>
</feature>
<dbReference type="Pfam" id="PF10304">
    <property type="entry name" value="RTP1_C2"/>
    <property type="match status" value="1"/>
</dbReference>
<dbReference type="InterPro" id="IPR016024">
    <property type="entry name" value="ARM-type_fold"/>
</dbReference>
<protein>
    <recommendedName>
        <fullName evidence="7">RNA polymerase II assembly factor Rtp1 C-terminal domain-containing protein</fullName>
    </recommendedName>
</protein>
<sequence>MEKRRAKEAEDSLVKAIEDAATMAFDPSNKKKSSADFRDFNLLISQTNTIPLIRALNILIKPGRVPDWLHTRLMNELTRLPQRPDGVRAVLEFVFSVHPSSTVKMSEAATPQKQGANITMEALKMASNLLSVPSAGIDHREWFTSIAPQLLALLDGKDGIDLAKVAAYVIGFGILGRRKYGSLGGAGWDAFAIPMLTNINPSLATNPGDPVQPSRPQAVRPLSSAEAPMEDIDDIINVSTRAVIVEPDELATSLRRLTSLLNSHPNPGLARRLLHNIVPQLWALSSWSQQDKNIANRYSRPAKTLLEMFLKVSETATHFQELVDNLLYKGESDEARFQWTYECSTDSGIHVRWLRYGQTSEHRQLDVGELESKATTFVELLQSLDSDAQISALFLVLLRDSLAKQVVLPEIKIRVEEELLDDPRTSLIKAKVLQKMLEMIPNKLVHDPKTMLTLVSRILRDFNATREDNDSTAIALSLLNLVVTAPSFRKSDIDSDILSSVEASLDIIRKAHNADVSQTAHNLSLLLTYRDTIDDPSDRLSAPTEKQVEDRRTYNLAIQYITEPDSPPPVRSEGLNLLSSLIQANSSILDIPAILALLSSLLSEDEDYTNLRAIKLFTQLATRHPKSVTKDILEHYVDAGEKANTDTRLRFGEALLQVIQRLGETFTGDVAATVCENLLATAGRRGHRPKTEKRQERDVRARARKHKEASNTWGGEVPDLGSDDERTEGERARDEAIARIVGGWESRRGSEDVRIRASALSIFTAALETNAAGPGAALVEASVDLCLDVLTLERGPETGILRRAAVHVVLALVRVLADARERRRRLGFGLPDDTRADIARVLRYVAQTDADGLVQHNAREAAESLENWTLTALLPEAREDDGPGATLTRLVGLTIGDPVSLPALRQEDPGSGVQGRPRIEEIE</sequence>
<proteinExistence type="inferred from homology"/>
<evidence type="ECO:0000313" key="6">
    <source>
        <dbReference type="Proteomes" id="UP000294003"/>
    </source>
</evidence>
<dbReference type="InterPro" id="IPR039600">
    <property type="entry name" value="TANGO6/Rtp1"/>
</dbReference>
<dbReference type="SUPFAM" id="SSF48371">
    <property type="entry name" value="ARM repeat"/>
    <property type="match status" value="1"/>
</dbReference>
<dbReference type="Proteomes" id="UP000294003">
    <property type="component" value="Unassembled WGS sequence"/>
</dbReference>
<dbReference type="InterPro" id="IPR019414">
    <property type="entry name" value="Rtp1_C2"/>
</dbReference>
<dbReference type="PANTHER" id="PTHR20959">
    <property type="entry name" value="TRANSPORT AND GOLGI ORGANIZATION PROTEIN 6 FAMILY MEMBER"/>
    <property type="match status" value="1"/>
</dbReference>
<evidence type="ECO:0008006" key="7">
    <source>
        <dbReference type="Google" id="ProtNLM"/>
    </source>
</evidence>
<dbReference type="EMBL" id="QJNS01000041">
    <property type="protein sequence ID" value="RYO91444.1"/>
    <property type="molecule type" value="Genomic_DNA"/>
</dbReference>
<feature type="region of interest" description="Disordered" evidence="2">
    <location>
        <begin position="683"/>
        <end position="732"/>
    </location>
</feature>